<gene>
    <name evidence="1" type="ORF">FQN05_07305</name>
</gene>
<proteinExistence type="predicted"/>
<dbReference type="SUPFAM" id="SSF51055">
    <property type="entry name" value="Carbohydrate binding domain"/>
    <property type="match status" value="1"/>
</dbReference>
<evidence type="ECO:0000313" key="2">
    <source>
        <dbReference type="Proteomes" id="UP000320648"/>
    </source>
</evidence>
<accession>A0A558IPE4</accession>
<dbReference type="GO" id="GO:0004553">
    <property type="term" value="F:hydrolase activity, hydrolyzing O-glycosyl compounds"/>
    <property type="evidence" value="ECO:0007669"/>
    <property type="project" value="InterPro"/>
</dbReference>
<dbReference type="GO" id="GO:0005975">
    <property type="term" value="P:carbohydrate metabolic process"/>
    <property type="evidence" value="ECO:0007669"/>
    <property type="project" value="InterPro"/>
</dbReference>
<comment type="caution">
    <text evidence="1">The sequence shown here is derived from an EMBL/GenBank/DDBJ whole genome shotgun (WGS) entry which is preliminary data.</text>
</comment>
<dbReference type="GO" id="GO:0005576">
    <property type="term" value="C:extracellular region"/>
    <property type="evidence" value="ECO:0007669"/>
    <property type="project" value="InterPro"/>
</dbReference>
<dbReference type="Proteomes" id="UP000320648">
    <property type="component" value="Unassembled WGS sequence"/>
</dbReference>
<name>A0A558IPE4_9CORY</name>
<protein>
    <submittedName>
        <fullName evidence="1">Uncharacterized protein</fullName>
    </submittedName>
</protein>
<evidence type="ECO:0000313" key="1">
    <source>
        <dbReference type="EMBL" id="TVU83287.1"/>
    </source>
</evidence>
<dbReference type="GO" id="GO:0030246">
    <property type="term" value="F:carbohydrate binding"/>
    <property type="evidence" value="ECO:0007669"/>
    <property type="project" value="InterPro"/>
</dbReference>
<dbReference type="EMBL" id="VMTX01000009">
    <property type="protein sequence ID" value="TVU83287.1"/>
    <property type="molecule type" value="Genomic_DNA"/>
</dbReference>
<dbReference type="RefSeq" id="WP_158381642.1">
    <property type="nucleotide sequence ID" value="NZ_VMTX01000009.1"/>
</dbReference>
<dbReference type="InterPro" id="IPR036573">
    <property type="entry name" value="CBM_sf_5/12"/>
</dbReference>
<sequence length="203" mass="22801">MTAPKEFNFDTWVEGLKEIPDDRLLDAATAVSHERRERPARAAEERARAEVVARFAETAPDLVQSHVTLEEAKADPDKVEEWVDPGSDFLKAYRQGSVAKHAGKFWLSETEVLNVWEPGAKGVHATIWRDVTHEVQPPAPVTDESGDIIPQGDRDNPFPFIEGIQVRKDQYVVFNDVVYKVLSDHTLANHWPPNAAHSLFSKA</sequence>
<reference evidence="1 2" key="1">
    <citation type="submission" date="2019-07" db="EMBL/GenBank/DDBJ databases">
        <title>Draft genome of C. aurimucosum strain 15-4290.</title>
        <authorList>
            <person name="Pacheco L.G.C."/>
            <person name="Aguiar E.R.G.R."/>
            <person name="Navas J."/>
            <person name="Santos C.S."/>
            <person name="Rocha D.J.P.G."/>
        </authorList>
    </citation>
    <scope>NUCLEOTIDE SEQUENCE [LARGE SCALE GENOMIC DNA]</scope>
    <source>
        <strain evidence="1 2">15-4290</strain>
    </source>
</reference>
<dbReference type="AlphaFoldDB" id="A0A558IPE4"/>
<organism evidence="1 2">
    <name type="scientific">Corynebacterium aurimucosum</name>
    <dbReference type="NCBI Taxonomy" id="169292"/>
    <lineage>
        <taxon>Bacteria</taxon>
        <taxon>Bacillati</taxon>
        <taxon>Actinomycetota</taxon>
        <taxon>Actinomycetes</taxon>
        <taxon>Mycobacteriales</taxon>
        <taxon>Corynebacteriaceae</taxon>
        <taxon>Corynebacterium</taxon>
    </lineage>
</organism>